<evidence type="ECO:0000313" key="3">
    <source>
        <dbReference type="Proteomes" id="UP000800092"/>
    </source>
</evidence>
<proteinExistence type="predicted"/>
<dbReference type="EMBL" id="ML991826">
    <property type="protein sequence ID" value="KAF2231516.1"/>
    <property type="molecule type" value="Genomic_DNA"/>
</dbReference>
<dbReference type="Proteomes" id="UP000800092">
    <property type="component" value="Unassembled WGS sequence"/>
</dbReference>
<dbReference type="InterPro" id="IPR011008">
    <property type="entry name" value="Dimeric_a/b-barrel"/>
</dbReference>
<dbReference type="Pfam" id="PF03992">
    <property type="entry name" value="ABM"/>
    <property type="match status" value="1"/>
</dbReference>
<organism evidence="2 3">
    <name type="scientific">Viridothelium virens</name>
    <name type="common">Speckled blister lichen</name>
    <name type="synonym">Trypethelium virens</name>
    <dbReference type="NCBI Taxonomy" id="1048519"/>
    <lineage>
        <taxon>Eukaryota</taxon>
        <taxon>Fungi</taxon>
        <taxon>Dikarya</taxon>
        <taxon>Ascomycota</taxon>
        <taxon>Pezizomycotina</taxon>
        <taxon>Dothideomycetes</taxon>
        <taxon>Dothideomycetes incertae sedis</taxon>
        <taxon>Trypetheliales</taxon>
        <taxon>Trypetheliaceae</taxon>
        <taxon>Viridothelium</taxon>
    </lineage>
</organism>
<keyword evidence="3" id="KW-1185">Reference proteome</keyword>
<dbReference type="AlphaFoldDB" id="A0A6A6H0B1"/>
<dbReference type="InterPro" id="IPR007138">
    <property type="entry name" value="ABM_dom"/>
</dbReference>
<dbReference type="SUPFAM" id="SSF54909">
    <property type="entry name" value="Dimeric alpha+beta barrel"/>
    <property type="match status" value="1"/>
</dbReference>
<dbReference type="InterPro" id="IPR050744">
    <property type="entry name" value="AI-2_Isomerase_LsrG"/>
</dbReference>
<evidence type="ECO:0000313" key="2">
    <source>
        <dbReference type="EMBL" id="KAF2231516.1"/>
    </source>
</evidence>
<dbReference type="Gene3D" id="3.30.70.100">
    <property type="match status" value="1"/>
</dbReference>
<protein>
    <recommendedName>
        <fullName evidence="1">ABM domain-containing protein</fullName>
    </recommendedName>
</protein>
<feature type="domain" description="ABM" evidence="1">
    <location>
        <begin position="19"/>
        <end position="109"/>
    </location>
</feature>
<name>A0A6A6H0B1_VIRVR</name>
<dbReference type="PROSITE" id="PS51725">
    <property type="entry name" value="ABM"/>
    <property type="match status" value="1"/>
</dbReference>
<evidence type="ECO:0000259" key="1">
    <source>
        <dbReference type="PROSITE" id="PS51725"/>
    </source>
</evidence>
<dbReference type="PANTHER" id="PTHR33336:SF15">
    <property type="entry name" value="ABM DOMAIN-CONTAINING PROTEIN"/>
    <property type="match status" value="1"/>
</dbReference>
<reference evidence="2" key="1">
    <citation type="journal article" date="2020" name="Stud. Mycol.">
        <title>101 Dothideomycetes genomes: a test case for predicting lifestyles and emergence of pathogens.</title>
        <authorList>
            <person name="Haridas S."/>
            <person name="Albert R."/>
            <person name="Binder M."/>
            <person name="Bloem J."/>
            <person name="Labutti K."/>
            <person name="Salamov A."/>
            <person name="Andreopoulos B."/>
            <person name="Baker S."/>
            <person name="Barry K."/>
            <person name="Bills G."/>
            <person name="Bluhm B."/>
            <person name="Cannon C."/>
            <person name="Castanera R."/>
            <person name="Culley D."/>
            <person name="Daum C."/>
            <person name="Ezra D."/>
            <person name="Gonzalez J."/>
            <person name="Henrissat B."/>
            <person name="Kuo A."/>
            <person name="Liang C."/>
            <person name="Lipzen A."/>
            <person name="Lutzoni F."/>
            <person name="Magnuson J."/>
            <person name="Mondo S."/>
            <person name="Nolan M."/>
            <person name="Ohm R."/>
            <person name="Pangilinan J."/>
            <person name="Park H.-J."/>
            <person name="Ramirez L."/>
            <person name="Alfaro M."/>
            <person name="Sun H."/>
            <person name="Tritt A."/>
            <person name="Yoshinaga Y."/>
            <person name="Zwiers L.-H."/>
            <person name="Turgeon B."/>
            <person name="Goodwin S."/>
            <person name="Spatafora J."/>
            <person name="Crous P."/>
            <person name="Grigoriev I."/>
        </authorList>
    </citation>
    <scope>NUCLEOTIDE SEQUENCE</scope>
    <source>
        <strain evidence="2">Tuck. ex Michener</strain>
    </source>
</reference>
<dbReference type="PANTHER" id="PTHR33336">
    <property type="entry name" value="QUINOL MONOOXYGENASE YGIN-RELATED"/>
    <property type="match status" value="1"/>
</dbReference>
<accession>A0A6A6H0B1</accession>
<gene>
    <name evidence="2" type="ORF">EV356DRAFT_291967</name>
</gene>
<dbReference type="GO" id="GO:0003824">
    <property type="term" value="F:catalytic activity"/>
    <property type="evidence" value="ECO:0007669"/>
    <property type="project" value="TreeGrafter"/>
</dbReference>
<dbReference type="OrthoDB" id="4641034at2759"/>
<sequence>MTDKDEKDNDSYNIPEGEFCVYGTVFAVPEHADKVEAVYKETTRLAQAEEGVVYYCLSRDTDDPSIFHFFERYKSKQAFQQHNDQDIIQKFVNSGWMKDVKAVFVKPITP</sequence>